<evidence type="ECO:0000313" key="18">
    <source>
        <dbReference type="Ensembl" id="ENSSSCP00045005560.1"/>
    </source>
</evidence>
<proteinExistence type="inferred from homology"/>
<keyword evidence="7" id="KW-0679">Respiratory chain</keyword>
<evidence type="ECO:0000256" key="9">
    <source>
        <dbReference type="ARBA" id="ARBA00022792"/>
    </source>
</evidence>
<evidence type="ECO:0000256" key="14">
    <source>
        <dbReference type="ARBA" id="ARBA00023136"/>
    </source>
</evidence>
<dbReference type="PANTHER" id="PTHR15221:SF0">
    <property type="entry name" value="NADH DEHYDROGENASE [UBIQUINONE] 1 ALPHA SUBCOMPLEX SUBUNIT 3"/>
    <property type="match status" value="1"/>
</dbReference>
<accession>A0A8D1GK23</accession>
<evidence type="ECO:0000256" key="3">
    <source>
        <dbReference type="ARBA" id="ARBA00008253"/>
    </source>
</evidence>
<keyword evidence="12" id="KW-0007">Acetylation</keyword>
<name>A0A8D1GK23_PIG</name>
<evidence type="ECO:0000256" key="12">
    <source>
        <dbReference type="ARBA" id="ARBA00022990"/>
    </source>
</evidence>
<evidence type="ECO:0000256" key="4">
    <source>
        <dbReference type="ARBA" id="ARBA00011533"/>
    </source>
</evidence>
<keyword evidence="14 17" id="KW-0472">Membrane</keyword>
<dbReference type="Ensembl" id="ENSSSCT00030038904.1">
    <property type="protein sequence ID" value="ENSSSCP00030017892.1"/>
    <property type="gene ID" value="ENSSSCG00030027820.1"/>
</dbReference>
<comment type="subcellular location">
    <subcellularLocation>
        <location evidence="2">Mitochondrion inner membrane</location>
        <topology evidence="2">Single-pass membrane protein</topology>
    </subcellularLocation>
</comment>
<dbReference type="GO" id="GO:0045271">
    <property type="term" value="C:respiratory chain complex I"/>
    <property type="evidence" value="ECO:0007669"/>
    <property type="project" value="InterPro"/>
</dbReference>
<evidence type="ECO:0000256" key="2">
    <source>
        <dbReference type="ARBA" id="ARBA00004434"/>
    </source>
</evidence>
<dbReference type="Proteomes" id="UP000694728">
    <property type="component" value="Unplaced"/>
</dbReference>
<comment type="subunit">
    <text evidence="4">Complex I is composed of 45 different subunits.</text>
</comment>
<evidence type="ECO:0000313" key="19">
    <source>
        <dbReference type="Proteomes" id="UP000694728"/>
    </source>
</evidence>
<comment type="similarity">
    <text evidence="3">Belongs to the complex I NDUFA3 subunit family.</text>
</comment>
<keyword evidence="10" id="KW-0249">Electron transport</keyword>
<dbReference type="PANTHER" id="PTHR15221">
    <property type="entry name" value="NADH DEHYDROGENASE [UBIQUINONE] 1 ALPHA SUBCOMPLEX SUBUNIT 3"/>
    <property type="match status" value="1"/>
</dbReference>
<keyword evidence="6" id="KW-0813">Transport</keyword>
<dbReference type="Ensembl" id="ENSSSCT00055052498.1">
    <property type="protein sequence ID" value="ENSSSCP00055041924.1"/>
    <property type="gene ID" value="ENSSSCG00055026451.1"/>
</dbReference>
<comment type="function">
    <text evidence="1">Accessory subunit of the mitochondrial membrane respiratory chain NADH dehydrogenase (Complex I), that is believed not to be involved in catalysis. Complex I functions in the transfer of electrons from NADH to the respiratory chain. The immediate electron acceptor for the enzyme is believed to be ubiquinone.</text>
</comment>
<evidence type="ECO:0000256" key="11">
    <source>
        <dbReference type="ARBA" id="ARBA00022989"/>
    </source>
</evidence>
<dbReference type="Proteomes" id="UP000694720">
    <property type="component" value="Unplaced"/>
</dbReference>
<dbReference type="Proteomes" id="UP000694724">
    <property type="component" value="Unplaced"/>
</dbReference>
<evidence type="ECO:0000256" key="10">
    <source>
        <dbReference type="ARBA" id="ARBA00022982"/>
    </source>
</evidence>
<dbReference type="AlphaFoldDB" id="A0A8D1GK23"/>
<reference evidence="18" key="1">
    <citation type="submission" date="2025-05" db="UniProtKB">
        <authorList>
            <consortium name="Ensembl"/>
        </authorList>
    </citation>
    <scope>IDENTIFICATION</scope>
</reference>
<evidence type="ECO:0000256" key="16">
    <source>
        <dbReference type="ARBA" id="ARBA00032035"/>
    </source>
</evidence>
<dbReference type="GO" id="GO:0005743">
    <property type="term" value="C:mitochondrial inner membrane"/>
    <property type="evidence" value="ECO:0007669"/>
    <property type="project" value="UniProtKB-SubCell"/>
</dbReference>
<evidence type="ECO:0000256" key="7">
    <source>
        <dbReference type="ARBA" id="ARBA00022660"/>
    </source>
</evidence>
<evidence type="ECO:0000256" key="15">
    <source>
        <dbReference type="ARBA" id="ARBA00031425"/>
    </source>
</evidence>
<dbReference type="Pfam" id="PF14987">
    <property type="entry name" value="NADHdh_A3"/>
    <property type="match status" value="1"/>
</dbReference>
<evidence type="ECO:0000256" key="17">
    <source>
        <dbReference type="SAM" id="Phobius"/>
    </source>
</evidence>
<dbReference type="Ensembl" id="ENSSSCT00035088274.1">
    <property type="protein sequence ID" value="ENSSSCP00035036880.1"/>
    <property type="gene ID" value="ENSSSCG00035065506.1"/>
</dbReference>
<protein>
    <recommendedName>
        <fullName evidence="5">NADH dehydrogenase [ubiquinone] 1 alpha subcomplex subunit 3</fullName>
    </recommendedName>
    <alternativeName>
        <fullName evidence="15">Complex I-B9</fullName>
    </alternativeName>
    <alternativeName>
        <fullName evidence="16">NADH-ubiquinone oxidoreductase B9 subunit</fullName>
    </alternativeName>
</protein>
<dbReference type="InterPro" id="IPR026626">
    <property type="entry name" value="NDUFA3"/>
</dbReference>
<organism evidence="18 19">
    <name type="scientific">Sus scrofa</name>
    <name type="common">Pig</name>
    <dbReference type="NCBI Taxonomy" id="9823"/>
    <lineage>
        <taxon>Eukaryota</taxon>
        <taxon>Metazoa</taxon>
        <taxon>Chordata</taxon>
        <taxon>Craniata</taxon>
        <taxon>Vertebrata</taxon>
        <taxon>Euteleostomi</taxon>
        <taxon>Mammalia</taxon>
        <taxon>Eutheria</taxon>
        <taxon>Laurasiatheria</taxon>
        <taxon>Artiodactyla</taxon>
        <taxon>Suina</taxon>
        <taxon>Suidae</taxon>
        <taxon>Sus</taxon>
    </lineage>
</organism>
<dbReference type="Proteomes" id="UP000694570">
    <property type="component" value="Unplaced"/>
</dbReference>
<evidence type="ECO:0000256" key="6">
    <source>
        <dbReference type="ARBA" id="ARBA00022448"/>
    </source>
</evidence>
<keyword evidence="11 17" id="KW-1133">Transmembrane helix</keyword>
<keyword evidence="8 17" id="KW-0812">Transmembrane</keyword>
<evidence type="ECO:0000256" key="1">
    <source>
        <dbReference type="ARBA" id="ARBA00003195"/>
    </source>
</evidence>
<feature type="transmembrane region" description="Helical" evidence="17">
    <location>
        <begin position="22"/>
        <end position="42"/>
    </location>
</feature>
<dbReference type="Ensembl" id="ENSSSCT00045008195.1">
    <property type="protein sequence ID" value="ENSSSCP00045005560.1"/>
    <property type="gene ID" value="ENSSSCG00045004933.1"/>
</dbReference>
<evidence type="ECO:0000256" key="5">
    <source>
        <dbReference type="ARBA" id="ARBA00016391"/>
    </source>
</evidence>
<sequence>PSSPILPGIASFLKNAWAKEPVLVASFAIGGLAIILPSLSPYTNYAIRINRATPYNYPGEWEPAPCPGPPGAGGISTRRVSPLQGSETLQRSLDSVCKSCDPPAIQVTSCLCLSSRLLLSGALSPGVSSPPRRSLSCCLISVGSVSEFPFCIHLSAFPRLPVSPCFPDSDSLSPGVSRCSLNISPRGQPFPVAPGDRLVSLVHPPVPQCPSEMMGTCPTCPATPRTPRAPAWSG</sequence>
<evidence type="ECO:0000256" key="8">
    <source>
        <dbReference type="ARBA" id="ARBA00022692"/>
    </source>
</evidence>
<evidence type="ECO:0000256" key="13">
    <source>
        <dbReference type="ARBA" id="ARBA00023128"/>
    </source>
</evidence>
<keyword evidence="9" id="KW-0999">Mitochondrion inner membrane</keyword>
<keyword evidence="13" id="KW-0496">Mitochondrion</keyword>